<protein>
    <submittedName>
        <fullName evidence="1">Uncharacterized protein</fullName>
    </submittedName>
</protein>
<comment type="caution">
    <text evidence="1">The sequence shown here is derived from an EMBL/GenBank/DDBJ whole genome shotgun (WGS) entry which is preliminary data.</text>
</comment>
<evidence type="ECO:0000313" key="1">
    <source>
        <dbReference type="EMBL" id="KYC71292.1"/>
    </source>
</evidence>
<name>A0A150KG48_HEYCO</name>
<sequence>MDIKGDGYLWDIYREKIKRNREENQPGPLCVKFYSQGQMSGKNRKTLYHLNVHHEMNI</sequence>
<accession>A0A150KG48</accession>
<dbReference type="Proteomes" id="UP000075304">
    <property type="component" value="Unassembled WGS sequence"/>
</dbReference>
<dbReference type="AlphaFoldDB" id="A0A150KG48"/>
<evidence type="ECO:0000313" key="2">
    <source>
        <dbReference type="Proteomes" id="UP000075304"/>
    </source>
</evidence>
<proteinExistence type="predicted"/>
<reference evidence="1 2" key="1">
    <citation type="submission" date="2016-01" db="EMBL/GenBank/DDBJ databases">
        <title>Genome Sequences of Twelve Sporeforming Bacillus Species Isolated from Foods.</title>
        <authorList>
            <person name="Berendsen E.M."/>
            <person name="Wells-Bennik M.H."/>
            <person name="Krawcyk A.O."/>
            <person name="De Jong A."/>
            <person name="Holsappel S."/>
            <person name="Eijlander R.T."/>
            <person name="Kuipers O.P."/>
        </authorList>
    </citation>
    <scope>NUCLEOTIDE SEQUENCE [LARGE SCALE GENOMIC DNA]</scope>
    <source>
        <strain evidence="1 2">B4099</strain>
    </source>
</reference>
<gene>
    <name evidence="1" type="ORF">B4099_1755</name>
</gene>
<dbReference type="PATRIC" id="fig|1398.25.peg.2136"/>
<organism evidence="1 2">
    <name type="scientific">Heyndrickxia coagulans</name>
    <name type="common">Weizmannia coagulans</name>
    <dbReference type="NCBI Taxonomy" id="1398"/>
    <lineage>
        <taxon>Bacteria</taxon>
        <taxon>Bacillati</taxon>
        <taxon>Bacillota</taxon>
        <taxon>Bacilli</taxon>
        <taxon>Bacillales</taxon>
        <taxon>Bacillaceae</taxon>
        <taxon>Heyndrickxia</taxon>
    </lineage>
</organism>
<dbReference type="EMBL" id="LQYI01000033">
    <property type="protein sequence ID" value="KYC71292.1"/>
    <property type="molecule type" value="Genomic_DNA"/>
</dbReference>